<dbReference type="GO" id="GO:0006355">
    <property type="term" value="P:regulation of DNA-templated transcription"/>
    <property type="evidence" value="ECO:0007669"/>
    <property type="project" value="UniProtKB-ARBA"/>
</dbReference>
<dbReference type="GeneID" id="80819685"/>
<evidence type="ECO:0000313" key="5">
    <source>
        <dbReference type="EMBL" id="SEJ92451.1"/>
    </source>
</evidence>
<proteinExistence type="predicted"/>
<feature type="domain" description="HTH asnC-type" evidence="4">
    <location>
        <begin position="4"/>
        <end position="65"/>
    </location>
</feature>
<dbReference type="GO" id="GO:0043565">
    <property type="term" value="F:sequence-specific DNA binding"/>
    <property type="evidence" value="ECO:0007669"/>
    <property type="project" value="InterPro"/>
</dbReference>
<dbReference type="SMART" id="SM00344">
    <property type="entry name" value="HTH_ASNC"/>
    <property type="match status" value="1"/>
</dbReference>
<dbReference type="Gene3D" id="1.10.10.10">
    <property type="entry name" value="Winged helix-like DNA-binding domain superfamily/Winged helix DNA-binding domain"/>
    <property type="match status" value="1"/>
</dbReference>
<dbReference type="PROSITE" id="PS50956">
    <property type="entry name" value="HTH_ASNC_2"/>
    <property type="match status" value="1"/>
</dbReference>
<dbReference type="GO" id="GO:0043200">
    <property type="term" value="P:response to amino acid"/>
    <property type="evidence" value="ECO:0007669"/>
    <property type="project" value="TreeGrafter"/>
</dbReference>
<dbReference type="SUPFAM" id="SSF54909">
    <property type="entry name" value="Dimeric alpha+beta barrel"/>
    <property type="match status" value="1"/>
</dbReference>
<keyword evidence="1" id="KW-0805">Transcription regulation</keyword>
<accession>A0A975ZPN6</accession>
<dbReference type="Pfam" id="PF01037">
    <property type="entry name" value="AsnC_trans_reg"/>
    <property type="match status" value="1"/>
</dbReference>
<keyword evidence="3" id="KW-0804">Transcription</keyword>
<dbReference type="InterPro" id="IPR011008">
    <property type="entry name" value="Dimeric_a/b-barrel"/>
</dbReference>
<dbReference type="SUPFAM" id="SSF46785">
    <property type="entry name" value="Winged helix' DNA-binding domain"/>
    <property type="match status" value="1"/>
</dbReference>
<comment type="caution">
    <text evidence="5">The sequence shown here is derived from an EMBL/GenBank/DDBJ whole genome shotgun (WGS) entry which is preliminary data.</text>
</comment>
<dbReference type="RefSeq" id="WP_048535353.1">
    <property type="nucleotide sequence ID" value="NZ_CATLQZ010000011.1"/>
</dbReference>
<dbReference type="CDD" id="cd00090">
    <property type="entry name" value="HTH_ARSR"/>
    <property type="match status" value="1"/>
</dbReference>
<organism evidence="5 6">
    <name type="scientific">Marinovum algicola</name>
    <dbReference type="NCBI Taxonomy" id="42444"/>
    <lineage>
        <taxon>Bacteria</taxon>
        <taxon>Pseudomonadati</taxon>
        <taxon>Pseudomonadota</taxon>
        <taxon>Alphaproteobacteria</taxon>
        <taxon>Rhodobacterales</taxon>
        <taxon>Roseobacteraceae</taxon>
        <taxon>Marinovum</taxon>
    </lineage>
</organism>
<dbReference type="AlphaFoldDB" id="A0A975ZPN6"/>
<dbReference type="InterPro" id="IPR011991">
    <property type="entry name" value="ArsR-like_HTH"/>
</dbReference>
<evidence type="ECO:0000256" key="1">
    <source>
        <dbReference type="ARBA" id="ARBA00023015"/>
    </source>
</evidence>
<keyword evidence="6" id="KW-1185">Reference proteome</keyword>
<gene>
    <name evidence="5" type="ORF">SAMN04487940_11419</name>
</gene>
<dbReference type="InterPro" id="IPR000485">
    <property type="entry name" value="AsnC-type_HTH_dom"/>
</dbReference>
<keyword evidence="2" id="KW-0238">DNA-binding</keyword>
<dbReference type="Gene3D" id="3.30.70.920">
    <property type="match status" value="1"/>
</dbReference>
<dbReference type="Proteomes" id="UP000182932">
    <property type="component" value="Unassembled WGS sequence"/>
</dbReference>
<evidence type="ECO:0000259" key="4">
    <source>
        <dbReference type="PROSITE" id="PS50956"/>
    </source>
</evidence>
<dbReference type="Pfam" id="PF13412">
    <property type="entry name" value="HTH_24"/>
    <property type="match status" value="1"/>
</dbReference>
<dbReference type="InterPro" id="IPR019888">
    <property type="entry name" value="Tscrpt_reg_AsnC-like"/>
</dbReference>
<reference evidence="5 6" key="1">
    <citation type="submission" date="2016-10" db="EMBL/GenBank/DDBJ databases">
        <authorList>
            <person name="Varghese N."/>
            <person name="Submissions S."/>
        </authorList>
    </citation>
    <scope>NUCLEOTIDE SEQUENCE [LARGE SCALE GENOMIC DNA]</scope>
    <source>
        <strain evidence="5 6">FF3</strain>
    </source>
</reference>
<dbReference type="EMBL" id="FNYY01000014">
    <property type="protein sequence ID" value="SEJ92451.1"/>
    <property type="molecule type" value="Genomic_DNA"/>
</dbReference>
<protein>
    <submittedName>
        <fullName evidence="5">Transcriptional regulator, AsnC family</fullName>
    </submittedName>
</protein>
<name>A0A975ZPN6_9RHOB</name>
<evidence type="ECO:0000256" key="3">
    <source>
        <dbReference type="ARBA" id="ARBA00023163"/>
    </source>
</evidence>
<sequence length="153" mass="17407">MPELDETDMRILRAMQADGSRTVTEIAEQAGISQSPCSRRIIHLQEMGVIRGKNVDLDRRRLGFNMLVVARVKLNKHDRPALEAFRREIRAIPEIQYAVLLLGGFDYHLHVVVRDIDHYQALVQDRLVTLPGVQEMESSVILDVVKKTTALPI</sequence>
<dbReference type="PRINTS" id="PR00033">
    <property type="entry name" value="HTHASNC"/>
</dbReference>
<dbReference type="InterPro" id="IPR036390">
    <property type="entry name" value="WH_DNA-bd_sf"/>
</dbReference>
<evidence type="ECO:0000313" key="6">
    <source>
        <dbReference type="Proteomes" id="UP000182932"/>
    </source>
</evidence>
<dbReference type="GO" id="GO:0005829">
    <property type="term" value="C:cytosol"/>
    <property type="evidence" value="ECO:0007669"/>
    <property type="project" value="TreeGrafter"/>
</dbReference>
<dbReference type="PANTHER" id="PTHR30154:SF34">
    <property type="entry name" value="TRANSCRIPTIONAL REGULATOR AZLB"/>
    <property type="match status" value="1"/>
</dbReference>
<evidence type="ECO:0000256" key="2">
    <source>
        <dbReference type="ARBA" id="ARBA00023125"/>
    </source>
</evidence>
<dbReference type="PANTHER" id="PTHR30154">
    <property type="entry name" value="LEUCINE-RESPONSIVE REGULATORY PROTEIN"/>
    <property type="match status" value="1"/>
</dbReference>
<dbReference type="InterPro" id="IPR019887">
    <property type="entry name" value="Tscrpt_reg_AsnC/Lrp_C"/>
</dbReference>
<dbReference type="InterPro" id="IPR036388">
    <property type="entry name" value="WH-like_DNA-bd_sf"/>
</dbReference>